<dbReference type="InterPro" id="IPR019861">
    <property type="entry name" value="PorP/SprF_Bacteroidetes"/>
</dbReference>
<dbReference type="HOGENOM" id="CLU_068235_0_1_10"/>
<evidence type="ECO:0000313" key="1">
    <source>
        <dbReference type="EMBL" id="ADQ80109.1"/>
    </source>
</evidence>
<protein>
    <submittedName>
        <fullName evidence="1">Putative membrane protein</fullName>
    </submittedName>
</protein>
<reference evidence="1 2" key="2">
    <citation type="journal article" date="2011" name="Stand. Genomic Sci.">
        <title>Complete genome sequence of Paludibacter propionicigenes type strain (WB4).</title>
        <authorList>
            <person name="Gronow S."/>
            <person name="Munk C."/>
            <person name="Lapidus A."/>
            <person name="Nolan M."/>
            <person name="Lucas S."/>
            <person name="Hammon N."/>
            <person name="Deshpande S."/>
            <person name="Cheng J.F."/>
            <person name="Tapia R."/>
            <person name="Han C."/>
            <person name="Goodwin L."/>
            <person name="Pitluck S."/>
            <person name="Liolios K."/>
            <person name="Ivanova N."/>
            <person name="Mavromatis K."/>
            <person name="Mikhailova N."/>
            <person name="Pati A."/>
            <person name="Chen A."/>
            <person name="Palaniappan K."/>
            <person name="Land M."/>
            <person name="Hauser L."/>
            <person name="Chang Y.J."/>
            <person name="Jeffries C.D."/>
            <person name="Brambilla E."/>
            <person name="Rohde M."/>
            <person name="Goker M."/>
            <person name="Detter J.C."/>
            <person name="Woyke T."/>
            <person name="Bristow J."/>
            <person name="Eisen J.A."/>
            <person name="Markowitz V."/>
            <person name="Hugenholtz P."/>
            <person name="Kyrpides N.C."/>
            <person name="Klenk H.P."/>
        </authorList>
    </citation>
    <scope>NUCLEOTIDE SEQUENCE [LARGE SCALE GENOMIC DNA]</scope>
    <source>
        <strain evidence="2">DSM 17365 / JCM 13257 / WB4</strain>
    </source>
</reference>
<dbReference type="eggNOG" id="COG3064">
    <property type="taxonomic scope" value="Bacteria"/>
</dbReference>
<dbReference type="Pfam" id="PF11751">
    <property type="entry name" value="PorP_SprF"/>
    <property type="match status" value="1"/>
</dbReference>
<proteinExistence type="predicted"/>
<sequence>MAILIYKKIFRRSYSFEIRLLSVVLASLLCTCNLLKAQQEPMYSQYMFNMLHINPAYAGSRATDNITLLYRNQWVGLAGAPRTGTFSWDRRADDSNVGYGLEVYSDKLGIETTTGLQAFYSYHLPFENSYLSLGLSGGFLNYKVAYSEAVTNTGGDPVYQTDINSWLPTAGFGMVYVTPVWYVGLSIPALLNTKVSAKGTVTSSGFGANNHYFLTGGYDFVLDENMKLKPSVMIKAVKGSPVQYDINTMWWFKDKLGLGVSYRHADAVVGLLEVQITPKLRLGYSYDYTISDFRTYNQGTHELMLRWEIPNSKCKTCDDQKKAFSVN</sequence>
<keyword evidence="2" id="KW-1185">Reference proteome</keyword>
<reference key="1">
    <citation type="submission" date="2010-11" db="EMBL/GenBank/DDBJ databases">
        <title>The complete genome of Paludibacter propionicigenes DSM 17365.</title>
        <authorList>
            <consortium name="US DOE Joint Genome Institute (JGI-PGF)"/>
            <person name="Lucas S."/>
            <person name="Copeland A."/>
            <person name="Lapidus A."/>
            <person name="Bruce D."/>
            <person name="Goodwin L."/>
            <person name="Pitluck S."/>
            <person name="Kyrpides N."/>
            <person name="Mavromatis K."/>
            <person name="Ivanova N."/>
            <person name="Munk A.C."/>
            <person name="Brettin T."/>
            <person name="Detter J.C."/>
            <person name="Han C."/>
            <person name="Tapia R."/>
            <person name="Land M."/>
            <person name="Hauser L."/>
            <person name="Markowitz V."/>
            <person name="Cheng J.-F."/>
            <person name="Hugenholtz P."/>
            <person name="Woyke T."/>
            <person name="Wu D."/>
            <person name="Gronow S."/>
            <person name="Wellnitz S."/>
            <person name="Brambilla E."/>
            <person name="Klenk H.-P."/>
            <person name="Eisen J.A."/>
        </authorList>
    </citation>
    <scope>NUCLEOTIDE SEQUENCE</scope>
    <source>
        <strain>WB4</strain>
    </source>
</reference>
<accession>E4T5W5</accession>
<gene>
    <name evidence="1" type="ordered locus">Palpr_1972</name>
</gene>
<dbReference type="EMBL" id="CP002345">
    <property type="protein sequence ID" value="ADQ80109.1"/>
    <property type="molecule type" value="Genomic_DNA"/>
</dbReference>
<name>E4T5W5_PALPW</name>
<dbReference type="NCBIfam" id="TIGR03519">
    <property type="entry name" value="T9SS_PorP_fam"/>
    <property type="match status" value="1"/>
</dbReference>
<dbReference type="RefSeq" id="WP_013445478.1">
    <property type="nucleotide sequence ID" value="NC_014734.1"/>
</dbReference>
<dbReference type="OrthoDB" id="1320396at2"/>
<dbReference type="AlphaFoldDB" id="E4T5W5"/>
<organism evidence="1 2">
    <name type="scientific">Paludibacter propionicigenes (strain DSM 17365 / JCM 13257 / WB4)</name>
    <dbReference type="NCBI Taxonomy" id="694427"/>
    <lineage>
        <taxon>Bacteria</taxon>
        <taxon>Pseudomonadati</taxon>
        <taxon>Bacteroidota</taxon>
        <taxon>Bacteroidia</taxon>
        <taxon>Bacteroidales</taxon>
        <taxon>Paludibacteraceae</taxon>
        <taxon>Paludibacter</taxon>
    </lineage>
</organism>
<dbReference type="STRING" id="694427.Palpr_1972"/>
<dbReference type="Proteomes" id="UP000008718">
    <property type="component" value="Chromosome"/>
</dbReference>
<dbReference type="KEGG" id="ppn:Palpr_1972"/>
<evidence type="ECO:0000313" key="2">
    <source>
        <dbReference type="Proteomes" id="UP000008718"/>
    </source>
</evidence>